<feature type="region of interest" description="Disordered" evidence="1">
    <location>
        <begin position="177"/>
        <end position="219"/>
    </location>
</feature>
<dbReference type="Pfam" id="PF13196">
    <property type="entry name" value="DUF4012"/>
    <property type="match status" value="1"/>
</dbReference>
<feature type="region of interest" description="Disordered" evidence="1">
    <location>
        <begin position="238"/>
        <end position="303"/>
    </location>
</feature>
<protein>
    <submittedName>
        <fullName evidence="2">DUF4012 domain-containing protein</fullName>
    </submittedName>
</protein>
<feature type="region of interest" description="Disordered" evidence="1">
    <location>
        <begin position="334"/>
        <end position="357"/>
    </location>
</feature>
<feature type="compositionally biased region" description="Basic residues" evidence="1">
    <location>
        <begin position="339"/>
        <end position="352"/>
    </location>
</feature>
<evidence type="ECO:0000256" key="1">
    <source>
        <dbReference type="SAM" id="MobiDB-lite"/>
    </source>
</evidence>
<dbReference type="InterPro" id="IPR025101">
    <property type="entry name" value="DUF4012"/>
</dbReference>
<feature type="compositionally biased region" description="Basic residues" evidence="1">
    <location>
        <begin position="179"/>
        <end position="188"/>
    </location>
</feature>
<gene>
    <name evidence="2" type="ORF">F6J85_03200</name>
</gene>
<dbReference type="EMBL" id="CP044232">
    <property type="protein sequence ID" value="QEW02202.1"/>
    <property type="molecule type" value="Genomic_DNA"/>
</dbReference>
<feature type="compositionally biased region" description="Basic and acidic residues" evidence="1">
    <location>
        <begin position="253"/>
        <end position="271"/>
    </location>
</feature>
<keyword evidence="3" id="KW-1185">Reference proteome</keyword>
<sequence length="945" mass="97207">MARGPTPRAGPAGRATVKPPASTTGSERPGAAISTAVMTVPSNAAAAALRVPAHRRRCAAAHLRRCAGTPNNVSPWTSSPISPVSGRDPAVCTRGDPDPDPRSGGHALPTPRRASSTSCDAWCGMNTTTGSGCAEAPAHHRRVARVWVLAGFALQSRTCRHSTGELRVCEPIGEGNPHANHRSGRVRRGAYGSTRDGRRRNRVQIHTGRPVDCHTGRLGRRHGVPFRRFVDRLPRAADGARRRIRRRHGAARGRIDRPHRDGVARPGDRGRHVGPGPRAGGGGGLDRRRPVGQRDHPPRTVQRTRIACAAGGELVRHGGTSGDPAVHRARALGAGTRRGGGRPRGRRHRGHRAASPTRELTGVASVALRRRRRTAVLTGCGAAVLAVAATGWVGAQAWQAAEELAAVVPLADELGSAVSARDFDAAREVAGRFRTHADRAHELTTGPLWPVFEAVPGLGPNLAAVRTVSQQLAVVAGSVVEPVLDAAGSLETRRDPLALADASAPLAEASAAMVSAREAVDAVDAGALVPPLADGVERVQGALATGTGVVEGFAQAGAIVPGLLGAGGPREILVMLQNTAEVRTGGGITGSFVQLHAEDGEITLVRQAESGAFAPRDAAIAPVPDAATALYGDVVGRFVQNATMTPDFTASARLASAWWHSAYGVTPDAVVSIDPLVLRALLAVHGPVALPDGTQLSADDLVHRLLVEPYLHLDPEGQTAYLQQVSAAVLPALTADADPLAWLPALAPVIAEGRVSVWSAVPAEQEALAASALGGPSARLDAAGDDAWAVYFNDATGGKMGSYLDAAVEVEVRSCGDGPGEAIVRVELANTAPADTVSDLPLSMTGGGLWGTGVGDIGTNVTVAAPPGVDPAGVTGMKGGEPAAESLDGGRSFTAVRVNVSPGEAEVVEFRFLVPGGDAATPVVLHTPMLGPVPVQVVTAPACAG</sequence>
<evidence type="ECO:0000313" key="2">
    <source>
        <dbReference type="EMBL" id="QEW02202.1"/>
    </source>
</evidence>
<organism evidence="2 3">
    <name type="scientific">Microbacterium lushaniae</name>
    <dbReference type="NCBI Taxonomy" id="2614639"/>
    <lineage>
        <taxon>Bacteria</taxon>
        <taxon>Bacillati</taxon>
        <taxon>Actinomycetota</taxon>
        <taxon>Actinomycetes</taxon>
        <taxon>Micrococcales</taxon>
        <taxon>Microbacteriaceae</taxon>
        <taxon>Microbacterium</taxon>
    </lineage>
</organism>
<dbReference type="Proteomes" id="UP000325516">
    <property type="component" value="Chromosome"/>
</dbReference>
<proteinExistence type="predicted"/>
<accession>A0A5J6L194</accession>
<dbReference type="KEGG" id="mlz:F6J85_03200"/>
<reference evidence="3" key="1">
    <citation type="submission" date="2019-09" db="EMBL/GenBank/DDBJ databases">
        <title>Mumia zhuanghuii sp. nov. isolated from the intestinal contents of plateau pika (Ochotona curzoniae) in the Qinghai-Tibet plateau of China.</title>
        <authorList>
            <person name="Tian Z."/>
        </authorList>
    </citation>
    <scope>NUCLEOTIDE SEQUENCE [LARGE SCALE GENOMIC DNA]</scope>
    <source>
        <strain evidence="3">L-031</strain>
    </source>
</reference>
<evidence type="ECO:0000313" key="3">
    <source>
        <dbReference type="Proteomes" id="UP000325516"/>
    </source>
</evidence>
<feature type="region of interest" description="Disordered" evidence="1">
    <location>
        <begin position="69"/>
        <end position="118"/>
    </location>
</feature>
<feature type="compositionally biased region" description="Basic and acidic residues" evidence="1">
    <location>
        <begin position="285"/>
        <end position="298"/>
    </location>
</feature>
<dbReference type="AlphaFoldDB" id="A0A5J6L194"/>
<feature type="compositionally biased region" description="Polar residues" evidence="1">
    <location>
        <begin position="69"/>
        <end position="82"/>
    </location>
</feature>
<feature type="compositionally biased region" description="Basic residues" evidence="1">
    <location>
        <begin position="242"/>
        <end position="251"/>
    </location>
</feature>
<feature type="region of interest" description="Disordered" evidence="1">
    <location>
        <begin position="1"/>
        <end position="29"/>
    </location>
</feature>
<name>A0A5J6L194_9MICO</name>